<name>A0A4V2WLQ8_9PROT</name>
<accession>A0A4V2WLQ8</accession>
<reference evidence="2 3" key="1">
    <citation type="submission" date="2019-03" db="EMBL/GenBank/DDBJ databases">
        <title>Paracraurococcus aquatilis NE82 genome sequence.</title>
        <authorList>
            <person name="Zhao Y."/>
            <person name="Du Z."/>
        </authorList>
    </citation>
    <scope>NUCLEOTIDE SEQUENCE [LARGE SCALE GENOMIC DNA]</scope>
    <source>
        <strain evidence="2 3">NE82</strain>
    </source>
</reference>
<protein>
    <submittedName>
        <fullName evidence="2">Type II toxin-antitoxin system VapC family toxin</fullName>
    </submittedName>
</protein>
<evidence type="ECO:0000313" key="3">
    <source>
        <dbReference type="Proteomes" id="UP000295023"/>
    </source>
</evidence>
<dbReference type="InterPro" id="IPR052919">
    <property type="entry name" value="TA_system_RNase"/>
</dbReference>
<proteinExistence type="predicted"/>
<dbReference type="EMBL" id="SKBM01000006">
    <property type="protein sequence ID" value="TCZ64037.1"/>
    <property type="molecule type" value="Genomic_DNA"/>
</dbReference>
<dbReference type="SUPFAM" id="SSF88723">
    <property type="entry name" value="PIN domain-like"/>
    <property type="match status" value="1"/>
</dbReference>
<dbReference type="AlphaFoldDB" id="A0A4V2WLQ8"/>
<dbReference type="InterPro" id="IPR029060">
    <property type="entry name" value="PIN-like_dom_sf"/>
</dbReference>
<dbReference type="RefSeq" id="WP_132287098.1">
    <property type="nucleotide sequence ID" value="NZ_SKBM01000006.1"/>
</dbReference>
<dbReference type="OrthoDB" id="9798990at2"/>
<dbReference type="Proteomes" id="UP000295023">
    <property type="component" value="Unassembled WGS sequence"/>
</dbReference>
<comment type="caution">
    <text evidence="2">The sequence shown here is derived from an EMBL/GenBank/DDBJ whole genome shotgun (WGS) entry which is preliminary data.</text>
</comment>
<dbReference type="CDD" id="cd09872">
    <property type="entry name" value="PIN_Sll0205-like"/>
    <property type="match status" value="1"/>
</dbReference>
<dbReference type="PANTHER" id="PTHR36173:SF2">
    <property type="entry name" value="RIBONUCLEASE VAPC16"/>
    <property type="match status" value="1"/>
</dbReference>
<feature type="domain" description="PIN" evidence="1">
    <location>
        <begin position="4"/>
        <end position="118"/>
    </location>
</feature>
<dbReference type="InterPro" id="IPR041705">
    <property type="entry name" value="PIN_Sll0205"/>
</dbReference>
<evidence type="ECO:0000313" key="2">
    <source>
        <dbReference type="EMBL" id="TCZ64037.1"/>
    </source>
</evidence>
<sequence length="127" mass="13575">MRLLLDTHVFLWWLAGLRVIPAATRAALVAASEIHVSAVTGYEITLKHAAGKLPGVGLVAQDVAAAIRRAGFNELPITCAHAEAAGRLPRHHRDPFDRILVAQALLEGLTLVSADATLDGFGIARLW</sequence>
<gene>
    <name evidence="2" type="ORF">EXY23_08695</name>
</gene>
<dbReference type="InterPro" id="IPR002716">
    <property type="entry name" value="PIN_dom"/>
</dbReference>
<dbReference type="PANTHER" id="PTHR36173">
    <property type="entry name" value="RIBONUCLEASE VAPC16-RELATED"/>
    <property type="match status" value="1"/>
</dbReference>
<evidence type="ECO:0000259" key="1">
    <source>
        <dbReference type="Pfam" id="PF01850"/>
    </source>
</evidence>
<keyword evidence="3" id="KW-1185">Reference proteome</keyword>
<dbReference type="Pfam" id="PF01850">
    <property type="entry name" value="PIN"/>
    <property type="match status" value="1"/>
</dbReference>
<dbReference type="Gene3D" id="3.40.50.1010">
    <property type="entry name" value="5'-nuclease"/>
    <property type="match status" value="1"/>
</dbReference>
<organism evidence="2 3">
    <name type="scientific">Roseicella aquatilis</name>
    <dbReference type="NCBI Taxonomy" id="2527868"/>
    <lineage>
        <taxon>Bacteria</taxon>
        <taxon>Pseudomonadati</taxon>
        <taxon>Pseudomonadota</taxon>
        <taxon>Alphaproteobacteria</taxon>
        <taxon>Acetobacterales</taxon>
        <taxon>Roseomonadaceae</taxon>
        <taxon>Roseicella</taxon>
    </lineage>
</organism>